<name>A0AAV8X3T2_9CUCU</name>
<feature type="compositionally biased region" description="Basic and acidic residues" evidence="1">
    <location>
        <begin position="68"/>
        <end position="81"/>
    </location>
</feature>
<keyword evidence="3" id="KW-1185">Reference proteome</keyword>
<comment type="caution">
    <text evidence="2">The sequence shown here is derived from an EMBL/GenBank/DDBJ whole genome shotgun (WGS) entry which is preliminary data.</text>
</comment>
<proteinExistence type="predicted"/>
<dbReference type="EMBL" id="JAPWTK010001406">
    <property type="protein sequence ID" value="KAJ8932636.1"/>
    <property type="molecule type" value="Genomic_DNA"/>
</dbReference>
<sequence length="81" mass="8943">MNTEPVSRCSRPGPRPAGRATLPGIRDTDTRPPGRQSVSENFVLALSKKTRTKETELERGAVNSNVLESRDEQRSAVHITE</sequence>
<dbReference type="AlphaFoldDB" id="A0AAV8X3T2"/>
<organism evidence="2 3">
    <name type="scientific">Aromia moschata</name>
    <dbReference type="NCBI Taxonomy" id="1265417"/>
    <lineage>
        <taxon>Eukaryota</taxon>
        <taxon>Metazoa</taxon>
        <taxon>Ecdysozoa</taxon>
        <taxon>Arthropoda</taxon>
        <taxon>Hexapoda</taxon>
        <taxon>Insecta</taxon>
        <taxon>Pterygota</taxon>
        <taxon>Neoptera</taxon>
        <taxon>Endopterygota</taxon>
        <taxon>Coleoptera</taxon>
        <taxon>Polyphaga</taxon>
        <taxon>Cucujiformia</taxon>
        <taxon>Chrysomeloidea</taxon>
        <taxon>Cerambycidae</taxon>
        <taxon>Cerambycinae</taxon>
        <taxon>Callichromatini</taxon>
        <taxon>Aromia</taxon>
    </lineage>
</organism>
<feature type="region of interest" description="Disordered" evidence="1">
    <location>
        <begin position="62"/>
        <end position="81"/>
    </location>
</feature>
<evidence type="ECO:0000313" key="3">
    <source>
        <dbReference type="Proteomes" id="UP001162162"/>
    </source>
</evidence>
<protein>
    <submittedName>
        <fullName evidence="2">Uncharacterized protein</fullName>
    </submittedName>
</protein>
<feature type="region of interest" description="Disordered" evidence="1">
    <location>
        <begin position="1"/>
        <end position="40"/>
    </location>
</feature>
<gene>
    <name evidence="2" type="ORF">NQ318_015986</name>
</gene>
<evidence type="ECO:0000256" key="1">
    <source>
        <dbReference type="SAM" id="MobiDB-lite"/>
    </source>
</evidence>
<evidence type="ECO:0000313" key="2">
    <source>
        <dbReference type="EMBL" id="KAJ8932636.1"/>
    </source>
</evidence>
<reference evidence="2" key="1">
    <citation type="journal article" date="2023" name="Insect Mol. Biol.">
        <title>Genome sequencing provides insights into the evolution of gene families encoding plant cell wall-degrading enzymes in longhorned beetles.</title>
        <authorList>
            <person name="Shin N.R."/>
            <person name="Okamura Y."/>
            <person name="Kirsch R."/>
            <person name="Pauchet Y."/>
        </authorList>
    </citation>
    <scope>NUCLEOTIDE SEQUENCE</scope>
    <source>
        <strain evidence="2">AMC_N1</strain>
    </source>
</reference>
<dbReference type="Proteomes" id="UP001162162">
    <property type="component" value="Unassembled WGS sequence"/>
</dbReference>
<accession>A0AAV8X3T2</accession>